<dbReference type="EMBL" id="FNOK01000001">
    <property type="protein sequence ID" value="SDW13324.1"/>
    <property type="molecule type" value="Genomic_DNA"/>
</dbReference>
<accession>A0A1H2R370</accession>
<proteinExistence type="predicted"/>
<dbReference type="Proteomes" id="UP000199529">
    <property type="component" value="Unassembled WGS sequence"/>
</dbReference>
<dbReference type="AlphaFoldDB" id="A0A1H2R370"/>
<dbReference type="PROSITE" id="PS50075">
    <property type="entry name" value="CARRIER"/>
    <property type="match status" value="1"/>
</dbReference>
<dbReference type="Pfam" id="PF00550">
    <property type="entry name" value="PP-binding"/>
    <property type="match status" value="1"/>
</dbReference>
<organism evidence="2 3">
    <name type="scientific">Saccharopolyspora shandongensis</name>
    <dbReference type="NCBI Taxonomy" id="418495"/>
    <lineage>
        <taxon>Bacteria</taxon>
        <taxon>Bacillati</taxon>
        <taxon>Actinomycetota</taxon>
        <taxon>Actinomycetes</taxon>
        <taxon>Pseudonocardiales</taxon>
        <taxon>Pseudonocardiaceae</taxon>
        <taxon>Saccharopolyspora</taxon>
    </lineage>
</organism>
<name>A0A1H2R370_9PSEU</name>
<evidence type="ECO:0000313" key="3">
    <source>
        <dbReference type="Proteomes" id="UP000199529"/>
    </source>
</evidence>
<dbReference type="OrthoDB" id="3537906at2"/>
<dbReference type="RefSeq" id="WP_093260313.1">
    <property type="nucleotide sequence ID" value="NZ_FNOK01000001.1"/>
</dbReference>
<dbReference type="STRING" id="418495.SAMN05216215_1001260"/>
<sequence>MSNLITLDDLRRILAGCAGAAEDVDLGGDILDLTFADLGYDSLALMETAAVIGREFGVVIPDDELGGLETPRAMLDRVAAV</sequence>
<dbReference type="Gene3D" id="1.10.1200.10">
    <property type="entry name" value="ACP-like"/>
    <property type="match status" value="1"/>
</dbReference>
<keyword evidence="3" id="KW-1185">Reference proteome</keyword>
<dbReference type="SUPFAM" id="SSF47336">
    <property type="entry name" value="ACP-like"/>
    <property type="match status" value="1"/>
</dbReference>
<evidence type="ECO:0000313" key="2">
    <source>
        <dbReference type="EMBL" id="SDW13324.1"/>
    </source>
</evidence>
<reference evidence="3" key="1">
    <citation type="submission" date="2016-10" db="EMBL/GenBank/DDBJ databases">
        <authorList>
            <person name="Varghese N."/>
            <person name="Submissions S."/>
        </authorList>
    </citation>
    <scope>NUCLEOTIDE SEQUENCE [LARGE SCALE GENOMIC DNA]</scope>
    <source>
        <strain evidence="3">CGMCC 4.3530</strain>
    </source>
</reference>
<dbReference type="InterPro" id="IPR009081">
    <property type="entry name" value="PP-bd_ACP"/>
</dbReference>
<feature type="domain" description="Carrier" evidence="1">
    <location>
        <begin position="4"/>
        <end position="81"/>
    </location>
</feature>
<dbReference type="InterPro" id="IPR036736">
    <property type="entry name" value="ACP-like_sf"/>
</dbReference>
<evidence type="ECO:0000259" key="1">
    <source>
        <dbReference type="PROSITE" id="PS50075"/>
    </source>
</evidence>
<gene>
    <name evidence="2" type="ORF">SAMN05216215_1001260</name>
</gene>
<protein>
    <submittedName>
        <fullName evidence="2">Act minimal PKS acyl carrier protein</fullName>
    </submittedName>
</protein>